<dbReference type="SUPFAM" id="SSF54713">
    <property type="entry name" value="Elongation factor Ts (EF-Ts), dimerisation domain"/>
    <property type="match status" value="2"/>
</dbReference>
<dbReference type="InterPro" id="IPR018101">
    <property type="entry name" value="Transl_elong_Ts_CS"/>
</dbReference>
<evidence type="ECO:0000259" key="7">
    <source>
        <dbReference type="Pfam" id="PF00889"/>
    </source>
</evidence>
<dbReference type="InterPro" id="IPR036402">
    <property type="entry name" value="EF-Ts_dimer_sf"/>
</dbReference>
<accession>A0A976RRD3</accession>
<evidence type="ECO:0000256" key="5">
    <source>
        <dbReference type="ARBA" id="ARBA00025453"/>
    </source>
</evidence>
<reference evidence="8" key="1">
    <citation type="journal article" date="2022" name="Int. J. Syst. Evol. Microbiol.">
        <title>Apilactobacillus apisilvae sp. nov., Nicolia spurrieriana gen. nov. sp. nov., Bombilactobacillus folatiphilus sp. nov. and Bombilactobacillus thymidiniphilus sp. nov., four new lactic acid bacterial isolates from stingless bees Tetragonula carbonaria and Austroplebeia australis.</title>
        <authorList>
            <person name="Oliphant S.A."/>
            <person name="Watson-Haigh N.S."/>
            <person name="Sumby K.M."/>
            <person name="Gardner J."/>
            <person name="Groom S."/>
            <person name="Jiranek V."/>
        </authorList>
    </citation>
    <scope>NUCLEOTIDE SEQUENCE</scope>
    <source>
        <strain evidence="8">SGEP1_A5</strain>
    </source>
</reference>
<dbReference type="InterPro" id="IPR001816">
    <property type="entry name" value="Transl_elong_EFTs/EF1B"/>
</dbReference>
<dbReference type="RefSeq" id="WP_260116299.1">
    <property type="nucleotide sequence ID" value="NZ_CP093361.1"/>
</dbReference>
<organism evidence="8 9">
    <name type="scientific">Nicoliella spurrieriana</name>
    <dbReference type="NCBI Taxonomy" id="2925830"/>
    <lineage>
        <taxon>Bacteria</taxon>
        <taxon>Bacillati</taxon>
        <taxon>Bacillota</taxon>
        <taxon>Bacilli</taxon>
        <taxon>Lactobacillales</taxon>
        <taxon>Lactobacillaceae</taxon>
        <taxon>Nicoliella</taxon>
    </lineage>
</organism>
<dbReference type="EMBL" id="CP093361">
    <property type="protein sequence ID" value="UQS86495.1"/>
    <property type="molecule type" value="Genomic_DNA"/>
</dbReference>
<dbReference type="PROSITE" id="PS01126">
    <property type="entry name" value="EF_TS_1"/>
    <property type="match status" value="1"/>
</dbReference>
<dbReference type="FunFam" id="1.10.286.20:FF:000001">
    <property type="entry name" value="Elongation factor Ts"/>
    <property type="match status" value="1"/>
</dbReference>
<gene>
    <name evidence="6 8" type="primary">tsf</name>
    <name evidence="8" type="ORF">MOO44_06280</name>
</gene>
<name>A0A976RRD3_9LACO</name>
<dbReference type="PANTHER" id="PTHR11741:SF0">
    <property type="entry name" value="ELONGATION FACTOR TS, MITOCHONDRIAL"/>
    <property type="match status" value="1"/>
</dbReference>
<keyword evidence="4 6" id="KW-0648">Protein biosynthesis</keyword>
<evidence type="ECO:0000256" key="1">
    <source>
        <dbReference type="ARBA" id="ARBA00005532"/>
    </source>
</evidence>
<sequence length="292" mass="31699">MAAKITAAQVKQLREKTSVGMMDAKKALVASDGDEKKALDYLREKGIAKAEKKSGNVAANGLAQIAVDGNVAAIVEVNAETDFVATNDDFKKLVDLIANTIAANKPANMDEALALSTPEGSIKESIIHTTQITGEKVSLRRFQVFEKDDNGHFGAYLHNGGLIAALVLIEGSDDATAKQVAMHIAAAKPEFLDRNDVPKDRLDHEREVLKKEALNEGKPEKIVEKMVEGRLNKFLAGISLADQEFVMDTDQTVGKFVESKNAQLKGFARYEVGEGIEVEETNFADEVNSQIK</sequence>
<comment type="subcellular location">
    <subcellularLocation>
        <location evidence="6">Cytoplasm</location>
    </subcellularLocation>
</comment>
<dbReference type="GO" id="GO:0005737">
    <property type="term" value="C:cytoplasm"/>
    <property type="evidence" value="ECO:0007669"/>
    <property type="project" value="UniProtKB-SubCell"/>
</dbReference>
<keyword evidence="6" id="KW-0963">Cytoplasm</keyword>
<comment type="similarity">
    <text evidence="1 6">Belongs to the EF-Ts family.</text>
</comment>
<dbReference type="Pfam" id="PF00889">
    <property type="entry name" value="EF_TS"/>
    <property type="match status" value="1"/>
</dbReference>
<feature type="region of interest" description="Involved in Mg(2+) ion dislocation from EF-Tu" evidence="6">
    <location>
        <begin position="81"/>
        <end position="84"/>
    </location>
</feature>
<feature type="domain" description="Translation elongation factor EFTs/EF1B dimerisation" evidence="7">
    <location>
        <begin position="72"/>
        <end position="274"/>
    </location>
</feature>
<dbReference type="GO" id="GO:0003746">
    <property type="term" value="F:translation elongation factor activity"/>
    <property type="evidence" value="ECO:0007669"/>
    <property type="project" value="UniProtKB-UniRule"/>
</dbReference>
<dbReference type="NCBIfam" id="TIGR00116">
    <property type="entry name" value="tsf"/>
    <property type="match status" value="1"/>
</dbReference>
<evidence type="ECO:0000313" key="8">
    <source>
        <dbReference type="EMBL" id="UQS86495.1"/>
    </source>
</evidence>
<dbReference type="Gene3D" id="3.30.479.20">
    <property type="entry name" value="Elongation factor Ts, dimerisation domain"/>
    <property type="match status" value="2"/>
</dbReference>
<evidence type="ECO:0000256" key="6">
    <source>
        <dbReference type="HAMAP-Rule" id="MF_00050"/>
    </source>
</evidence>
<keyword evidence="3 6" id="KW-0251">Elongation factor</keyword>
<evidence type="ECO:0000256" key="4">
    <source>
        <dbReference type="ARBA" id="ARBA00022917"/>
    </source>
</evidence>
<dbReference type="Proteomes" id="UP000831181">
    <property type="component" value="Chromosome"/>
</dbReference>
<evidence type="ECO:0000256" key="3">
    <source>
        <dbReference type="ARBA" id="ARBA00022768"/>
    </source>
</evidence>
<dbReference type="KEGG" id="lbe:MOO44_06280"/>
<proteinExistence type="inferred from homology"/>
<protein>
    <recommendedName>
        <fullName evidence="2 6">Elongation factor Ts</fullName>
        <shortName evidence="6">EF-Ts</shortName>
    </recommendedName>
</protein>
<dbReference type="Gene3D" id="1.10.286.20">
    <property type="match status" value="1"/>
</dbReference>
<dbReference type="AlphaFoldDB" id="A0A976RRD3"/>
<dbReference type="InterPro" id="IPR014039">
    <property type="entry name" value="Transl_elong_EFTs/EF1B_dimer"/>
</dbReference>
<dbReference type="Gene3D" id="1.10.8.10">
    <property type="entry name" value="DNA helicase RuvA subunit, C-terminal domain"/>
    <property type="match status" value="1"/>
</dbReference>
<dbReference type="InterPro" id="IPR009060">
    <property type="entry name" value="UBA-like_sf"/>
</dbReference>
<evidence type="ECO:0000313" key="9">
    <source>
        <dbReference type="Proteomes" id="UP000831181"/>
    </source>
</evidence>
<keyword evidence="9" id="KW-1185">Reference proteome</keyword>
<dbReference type="CDD" id="cd14275">
    <property type="entry name" value="UBA_EF-Ts"/>
    <property type="match status" value="1"/>
</dbReference>
<comment type="function">
    <text evidence="5 6">Associates with the EF-Tu.GDP complex and induces the exchange of GDP to GTP. It remains bound to the aminoacyl-tRNA.EF-Tu.GTP complex up to the GTP hydrolysis stage on the ribosome.</text>
</comment>
<dbReference type="SUPFAM" id="SSF46934">
    <property type="entry name" value="UBA-like"/>
    <property type="match status" value="1"/>
</dbReference>
<evidence type="ECO:0000256" key="2">
    <source>
        <dbReference type="ARBA" id="ARBA00016956"/>
    </source>
</evidence>
<dbReference type="PANTHER" id="PTHR11741">
    <property type="entry name" value="ELONGATION FACTOR TS"/>
    <property type="match status" value="1"/>
</dbReference>
<dbReference type="FunFam" id="1.10.8.10:FF:000001">
    <property type="entry name" value="Elongation factor Ts"/>
    <property type="match status" value="1"/>
</dbReference>
<dbReference type="HAMAP" id="MF_00050">
    <property type="entry name" value="EF_Ts"/>
    <property type="match status" value="1"/>
</dbReference>